<gene>
    <name evidence="12" type="ORF">DASC09_015340</name>
</gene>
<evidence type="ECO:0000313" key="13">
    <source>
        <dbReference type="Proteomes" id="UP001360560"/>
    </source>
</evidence>
<keyword evidence="6 10" id="KW-0862">Zinc</keyword>
<keyword evidence="8 10" id="KW-0804">Transcription</keyword>
<dbReference type="Gene3D" id="2.20.25.190">
    <property type="match status" value="1"/>
</dbReference>
<proteinExistence type="inferred from homology"/>
<dbReference type="GeneID" id="90072188"/>
<evidence type="ECO:0000256" key="2">
    <source>
        <dbReference type="ARBA" id="ARBA00004123"/>
    </source>
</evidence>
<accession>A0AAV5QHJ6</accession>
<dbReference type="RefSeq" id="XP_064851209.1">
    <property type="nucleotide sequence ID" value="XM_064995137.1"/>
</dbReference>
<organism evidence="12 13">
    <name type="scientific">Saccharomycopsis crataegensis</name>
    <dbReference type="NCBI Taxonomy" id="43959"/>
    <lineage>
        <taxon>Eukaryota</taxon>
        <taxon>Fungi</taxon>
        <taxon>Dikarya</taxon>
        <taxon>Ascomycota</taxon>
        <taxon>Saccharomycotina</taxon>
        <taxon>Saccharomycetes</taxon>
        <taxon>Saccharomycopsidaceae</taxon>
        <taxon>Saccharomycopsis</taxon>
    </lineage>
</organism>
<comment type="function">
    <text evidence="1 10">Transcription elongation factor implicated in the maintenance of proper chromatin structure in actively transcribed regions.</text>
</comment>
<keyword evidence="9 10" id="KW-0539">Nucleus</keyword>
<feature type="region of interest" description="Disordered" evidence="11">
    <location>
        <begin position="83"/>
        <end position="116"/>
    </location>
</feature>
<evidence type="ECO:0000256" key="1">
    <source>
        <dbReference type="ARBA" id="ARBA00003357"/>
    </source>
</evidence>
<sequence>MAKKKSARKPTKMVKQKLEATFSCLFCNHEKSVICSLDKKTLIGSLKCKVCGQNFQTTISALSAPVDVYSDWVDVCEDINTEDKRAENDYGAEEQEDEDRDYNPRGQGNFDGSDSE</sequence>
<keyword evidence="13" id="KW-1185">Reference proteome</keyword>
<dbReference type="FunFam" id="2.20.25.190:FF:000001">
    <property type="entry name" value="Transcription elongation factor 1 homolog"/>
    <property type="match status" value="1"/>
</dbReference>
<evidence type="ECO:0000256" key="10">
    <source>
        <dbReference type="RuleBase" id="RU364033"/>
    </source>
</evidence>
<dbReference type="InterPro" id="IPR038567">
    <property type="entry name" value="T_Elf1_sf"/>
</dbReference>
<evidence type="ECO:0000256" key="4">
    <source>
        <dbReference type="ARBA" id="ARBA00022723"/>
    </source>
</evidence>
<evidence type="ECO:0000256" key="5">
    <source>
        <dbReference type="ARBA" id="ARBA00022771"/>
    </source>
</evidence>
<dbReference type="InterPro" id="IPR007808">
    <property type="entry name" value="Elf1"/>
</dbReference>
<evidence type="ECO:0000256" key="7">
    <source>
        <dbReference type="ARBA" id="ARBA00023015"/>
    </source>
</evidence>
<dbReference type="Proteomes" id="UP001360560">
    <property type="component" value="Unassembled WGS sequence"/>
</dbReference>
<evidence type="ECO:0000256" key="3">
    <source>
        <dbReference type="ARBA" id="ARBA00009730"/>
    </source>
</evidence>
<dbReference type="GO" id="GO:0006368">
    <property type="term" value="P:transcription elongation by RNA polymerase II"/>
    <property type="evidence" value="ECO:0007669"/>
    <property type="project" value="TreeGrafter"/>
</dbReference>
<dbReference type="GO" id="GO:0008270">
    <property type="term" value="F:zinc ion binding"/>
    <property type="evidence" value="ECO:0007669"/>
    <property type="project" value="UniProtKB-KW"/>
</dbReference>
<dbReference type="GO" id="GO:0008023">
    <property type="term" value="C:transcription elongation factor complex"/>
    <property type="evidence" value="ECO:0007669"/>
    <property type="project" value="TreeGrafter"/>
</dbReference>
<evidence type="ECO:0000256" key="6">
    <source>
        <dbReference type="ARBA" id="ARBA00022833"/>
    </source>
</evidence>
<comment type="caution">
    <text evidence="12">The sequence shown here is derived from an EMBL/GenBank/DDBJ whole genome shotgun (WGS) entry which is preliminary data.</text>
</comment>
<name>A0AAV5QHJ6_9ASCO</name>
<dbReference type="PANTHER" id="PTHR20934">
    <property type="entry name" value="TRANSCRIPTION ELONGATION FACTOR 1 HOMOLOG"/>
    <property type="match status" value="1"/>
</dbReference>
<keyword evidence="7 10" id="KW-0805">Transcription regulation</keyword>
<evidence type="ECO:0000256" key="8">
    <source>
        <dbReference type="ARBA" id="ARBA00023163"/>
    </source>
</evidence>
<keyword evidence="5 10" id="KW-0863">Zinc-finger</keyword>
<evidence type="ECO:0000313" key="12">
    <source>
        <dbReference type="EMBL" id="GMM34209.1"/>
    </source>
</evidence>
<dbReference type="Pfam" id="PF05129">
    <property type="entry name" value="Zn_ribbon_Elf1"/>
    <property type="match status" value="1"/>
</dbReference>
<dbReference type="SUPFAM" id="SSF57783">
    <property type="entry name" value="Zinc beta-ribbon"/>
    <property type="match status" value="1"/>
</dbReference>
<dbReference type="PANTHER" id="PTHR20934:SF0">
    <property type="entry name" value="TRANSCRIPTION ELONGATION FACTOR 1 HOMOLOG"/>
    <property type="match status" value="1"/>
</dbReference>
<evidence type="ECO:0000256" key="11">
    <source>
        <dbReference type="SAM" id="MobiDB-lite"/>
    </source>
</evidence>
<feature type="compositionally biased region" description="Acidic residues" evidence="11">
    <location>
        <begin position="90"/>
        <end position="100"/>
    </location>
</feature>
<protein>
    <recommendedName>
        <fullName evidence="10">Transcription elongation factor 1 homolog</fullName>
    </recommendedName>
</protein>
<evidence type="ECO:0000256" key="9">
    <source>
        <dbReference type="ARBA" id="ARBA00023242"/>
    </source>
</evidence>
<dbReference type="AlphaFoldDB" id="A0AAV5QHJ6"/>
<keyword evidence="4 10" id="KW-0479">Metal-binding</keyword>
<comment type="similarity">
    <text evidence="3 10">Belongs to the ELOF1 family.</text>
</comment>
<reference evidence="12 13" key="1">
    <citation type="journal article" date="2023" name="Elife">
        <title>Identification of key yeast species and microbe-microbe interactions impacting larval growth of Drosophila in the wild.</title>
        <authorList>
            <person name="Mure A."/>
            <person name="Sugiura Y."/>
            <person name="Maeda R."/>
            <person name="Honda K."/>
            <person name="Sakurai N."/>
            <person name="Takahashi Y."/>
            <person name="Watada M."/>
            <person name="Katoh T."/>
            <person name="Gotoh A."/>
            <person name="Gotoh Y."/>
            <person name="Taniguchi I."/>
            <person name="Nakamura K."/>
            <person name="Hayashi T."/>
            <person name="Katayama T."/>
            <person name="Uemura T."/>
            <person name="Hattori Y."/>
        </authorList>
    </citation>
    <scope>NUCLEOTIDE SEQUENCE [LARGE SCALE GENOMIC DNA]</scope>
    <source>
        <strain evidence="12 13">SC-9</strain>
    </source>
</reference>
<comment type="subcellular location">
    <subcellularLocation>
        <location evidence="2 10">Nucleus</location>
    </subcellularLocation>
</comment>
<dbReference type="GO" id="GO:0000993">
    <property type="term" value="F:RNA polymerase II complex binding"/>
    <property type="evidence" value="ECO:0007669"/>
    <property type="project" value="TreeGrafter"/>
</dbReference>
<dbReference type="EMBL" id="BTFZ01000002">
    <property type="protein sequence ID" value="GMM34209.1"/>
    <property type="molecule type" value="Genomic_DNA"/>
</dbReference>